<name>A0A645IFS4_9ZZZZ</name>
<sequence>MIPKYVLTGTPGKAFPKMARALFEQYGVEDQCQAFEFDDLFTLHQLIKNDPVDVLIGTNYGKQIARAEDIPFVRAGWPVLDRYGHYLWPNIGYRGAMRFVERISGAIMDHIDRTCPDEKFDVVM</sequence>
<dbReference type="Gene3D" id="3.40.50.1980">
    <property type="entry name" value="Nitrogenase molybdenum iron protein domain"/>
    <property type="match status" value="1"/>
</dbReference>
<reference evidence="2" key="1">
    <citation type="submission" date="2019-08" db="EMBL/GenBank/DDBJ databases">
        <authorList>
            <person name="Kucharzyk K."/>
            <person name="Murdoch R.W."/>
            <person name="Higgins S."/>
            <person name="Loffler F."/>
        </authorList>
    </citation>
    <scope>NUCLEOTIDE SEQUENCE</scope>
</reference>
<dbReference type="EC" id="1.18.6.1" evidence="2"/>
<evidence type="ECO:0000313" key="2">
    <source>
        <dbReference type="EMBL" id="MPN50137.1"/>
    </source>
</evidence>
<dbReference type="InterPro" id="IPR000510">
    <property type="entry name" value="Nase/OxRdtase_comp1"/>
</dbReference>
<dbReference type="SUPFAM" id="SSF53807">
    <property type="entry name" value="Helical backbone' metal receptor"/>
    <property type="match status" value="1"/>
</dbReference>
<dbReference type="InterPro" id="IPR050152">
    <property type="entry name" value="ChlB/BchB/BchZ"/>
</dbReference>
<dbReference type="EMBL" id="VSSQ01114021">
    <property type="protein sequence ID" value="MPN50137.1"/>
    <property type="molecule type" value="Genomic_DNA"/>
</dbReference>
<dbReference type="PANTHER" id="PTHR33712:SF7">
    <property type="entry name" value="LIGHT-INDEPENDENT PROTOCHLOROPHYLLIDE REDUCTASE SUBUNIT B"/>
    <property type="match status" value="1"/>
</dbReference>
<comment type="caution">
    <text evidence="2">The sequence shown here is derived from an EMBL/GenBank/DDBJ whole genome shotgun (WGS) entry which is preliminary data.</text>
</comment>
<proteinExistence type="predicted"/>
<dbReference type="AlphaFoldDB" id="A0A645IFS4"/>
<dbReference type="GO" id="GO:0016163">
    <property type="term" value="F:nitrogenase activity"/>
    <property type="evidence" value="ECO:0007669"/>
    <property type="project" value="UniProtKB-EC"/>
</dbReference>
<evidence type="ECO:0000259" key="1">
    <source>
        <dbReference type="Pfam" id="PF00148"/>
    </source>
</evidence>
<gene>
    <name evidence="2" type="primary">nifK_16</name>
    <name evidence="2" type="ORF">SDC9_197763</name>
</gene>
<dbReference type="Pfam" id="PF00148">
    <property type="entry name" value="Oxidored_nitro"/>
    <property type="match status" value="1"/>
</dbReference>
<accession>A0A645IFS4</accession>
<protein>
    <submittedName>
        <fullName evidence="2">Nitrogenase molybdenum-iron protein beta chain</fullName>
        <ecNumber evidence="2">1.18.6.1</ecNumber>
    </submittedName>
</protein>
<keyword evidence="2" id="KW-0560">Oxidoreductase</keyword>
<feature type="domain" description="Nitrogenase/oxidoreductase component 1" evidence="1">
    <location>
        <begin position="1"/>
        <end position="107"/>
    </location>
</feature>
<dbReference type="PANTHER" id="PTHR33712">
    <property type="entry name" value="LIGHT-INDEPENDENT PROTOCHLOROPHYLLIDE REDUCTASE SUBUNIT B"/>
    <property type="match status" value="1"/>
</dbReference>
<dbReference type="Gene3D" id="1.20.89.10">
    <property type="entry name" value="Nitrogenase Molybdenum-iron Protein, subunit B, domain 4"/>
    <property type="match status" value="1"/>
</dbReference>
<organism evidence="2">
    <name type="scientific">bioreactor metagenome</name>
    <dbReference type="NCBI Taxonomy" id="1076179"/>
    <lineage>
        <taxon>unclassified sequences</taxon>
        <taxon>metagenomes</taxon>
        <taxon>ecological metagenomes</taxon>
    </lineage>
</organism>